<protein>
    <recommendedName>
        <fullName evidence="3">Transposase</fullName>
    </recommendedName>
</protein>
<dbReference type="EMBL" id="JFHE01000002">
    <property type="protein sequence ID" value="KDR37048.1"/>
    <property type="molecule type" value="Genomic_DNA"/>
</dbReference>
<evidence type="ECO:0000313" key="1">
    <source>
        <dbReference type="EMBL" id="KDR37048.1"/>
    </source>
</evidence>
<comment type="caution">
    <text evidence="1">The sequence shown here is derived from an EMBL/GenBank/DDBJ whole genome shotgun (WGS) entry which is preliminary data.</text>
</comment>
<reference evidence="1 2" key="1">
    <citation type="submission" date="2014-03" db="EMBL/GenBank/DDBJ databases">
        <title>Draft Genome Sequences of Four Burkholderia Strains.</title>
        <authorList>
            <person name="Liu X.Y."/>
            <person name="Li C.X."/>
            <person name="Xu J.H."/>
        </authorList>
    </citation>
    <scope>NUCLEOTIDE SEQUENCE [LARGE SCALE GENOMIC DNA]</scope>
    <source>
        <strain evidence="1 2">R27</strain>
    </source>
</reference>
<proteinExistence type="predicted"/>
<evidence type="ECO:0008006" key="3">
    <source>
        <dbReference type="Google" id="ProtNLM"/>
    </source>
</evidence>
<dbReference type="OrthoDB" id="5289737at2"/>
<accession>A0A069P8S8</accession>
<dbReference type="AlphaFoldDB" id="A0A069P8S8"/>
<gene>
    <name evidence="1" type="ORF">BG57_11575</name>
</gene>
<dbReference type="Proteomes" id="UP000027439">
    <property type="component" value="Unassembled WGS sequence"/>
</dbReference>
<dbReference type="eggNOG" id="COG3547">
    <property type="taxonomic scope" value="Bacteria"/>
</dbReference>
<organism evidence="1 2">
    <name type="scientific">Caballeronia grimmiae</name>
    <dbReference type="NCBI Taxonomy" id="1071679"/>
    <lineage>
        <taxon>Bacteria</taxon>
        <taxon>Pseudomonadati</taxon>
        <taxon>Pseudomonadota</taxon>
        <taxon>Betaproteobacteria</taxon>
        <taxon>Burkholderiales</taxon>
        <taxon>Burkholderiaceae</taxon>
        <taxon>Caballeronia</taxon>
    </lineage>
</organism>
<name>A0A069P8S8_9BURK</name>
<evidence type="ECO:0000313" key="2">
    <source>
        <dbReference type="Proteomes" id="UP000027439"/>
    </source>
</evidence>
<dbReference type="RefSeq" id="WP_152562507.1">
    <property type="nucleotide sequence ID" value="NZ_BMEG01000005.1"/>
</dbReference>
<sequence length="59" mass="6693">MNEVTLIGIDLGKHVFHLHAQHTKGHDVFRKRLARLQFLSLFSNPNRITVVMEACAGSH</sequence>